<dbReference type="InterPro" id="IPR042557">
    <property type="entry name" value="SCO4226"/>
</dbReference>
<protein>
    <recommendedName>
        <fullName evidence="3">DUF3303 domain-containing protein</fullName>
    </recommendedName>
</protein>
<dbReference type="Gene3D" id="3.30.70.3090">
    <property type="entry name" value="ORF SCO4226, nickel-binding ferredoxin-like monomer"/>
    <property type="match status" value="1"/>
</dbReference>
<dbReference type="AlphaFoldDB" id="A0A1E3W8W2"/>
<sequence>MWRGNAAKHQGDRKMLFVCYVTIDPESRDEAMARLKEDGIVEPMGVKLIGAWIALTQQETWCIFEADSAEAIMKLYEPWTDLNVHQIAPVMDFVDLKKYVDAND</sequence>
<evidence type="ECO:0008006" key="3">
    <source>
        <dbReference type="Google" id="ProtNLM"/>
    </source>
</evidence>
<accession>A0A1E3W8W2</accession>
<dbReference type="InterPro" id="IPR021734">
    <property type="entry name" value="DUF3303"/>
</dbReference>
<dbReference type="Pfam" id="PF11746">
    <property type="entry name" value="DUF3303"/>
    <property type="match status" value="1"/>
</dbReference>
<gene>
    <name evidence="1" type="ORF">AUC71_16295</name>
</gene>
<comment type="caution">
    <text evidence="1">The sequence shown here is derived from an EMBL/GenBank/DDBJ whole genome shotgun (WGS) entry which is preliminary data.</text>
</comment>
<proteinExistence type="predicted"/>
<evidence type="ECO:0000313" key="2">
    <source>
        <dbReference type="Proteomes" id="UP000095042"/>
    </source>
</evidence>
<organism evidence="1 2">
    <name type="scientific">Methyloceanibacter marginalis</name>
    <dbReference type="NCBI Taxonomy" id="1774971"/>
    <lineage>
        <taxon>Bacteria</taxon>
        <taxon>Pseudomonadati</taxon>
        <taxon>Pseudomonadota</taxon>
        <taxon>Alphaproteobacteria</taxon>
        <taxon>Hyphomicrobiales</taxon>
        <taxon>Hyphomicrobiaceae</taxon>
        <taxon>Methyloceanibacter</taxon>
    </lineage>
</organism>
<name>A0A1E3W8W2_9HYPH</name>
<dbReference type="Proteomes" id="UP000095042">
    <property type="component" value="Unassembled WGS sequence"/>
</dbReference>
<reference evidence="1 2" key="1">
    <citation type="journal article" date="2016" name="Environ. Microbiol.">
        <title>New Methyloceanibacter diversity from North Sea sediments includes methanotroph containing solely the soluble methane monooxygenase.</title>
        <authorList>
            <person name="Vekeman B."/>
            <person name="Kerckhof F.M."/>
            <person name="Cremers G."/>
            <person name="de Vos P."/>
            <person name="Vandamme P."/>
            <person name="Boon N."/>
            <person name="Op den Camp H.J."/>
            <person name="Heylen K."/>
        </authorList>
    </citation>
    <scope>NUCLEOTIDE SEQUENCE [LARGE SCALE GENOMIC DNA]</scope>
    <source>
        <strain evidence="1 2">R-67177</strain>
    </source>
</reference>
<dbReference type="EMBL" id="LPWD01000358">
    <property type="protein sequence ID" value="ODS02255.1"/>
    <property type="molecule type" value="Genomic_DNA"/>
</dbReference>
<evidence type="ECO:0000313" key="1">
    <source>
        <dbReference type="EMBL" id="ODS02255.1"/>
    </source>
</evidence>
<keyword evidence="2" id="KW-1185">Reference proteome</keyword>